<dbReference type="Gene3D" id="1.20.1740.10">
    <property type="entry name" value="Amino acid/polyamine transporter I"/>
    <property type="match status" value="1"/>
</dbReference>
<evidence type="ECO:0000256" key="4">
    <source>
        <dbReference type="ARBA" id="ARBA00023136"/>
    </source>
</evidence>
<feature type="transmembrane region" description="Helical" evidence="5">
    <location>
        <begin position="34"/>
        <end position="54"/>
    </location>
</feature>
<keyword evidence="3 5" id="KW-1133">Transmembrane helix</keyword>
<sequence length="80" mass="8113">MSTLEKKAVPTNSATAGSITSHLNRRLGNRKIQLIAAGGSIGTALFINIGSALAKGGPGSLLLAFTLYTMILTLANNSAA</sequence>
<protein>
    <recommendedName>
        <fullName evidence="6">Amino acid permease/ SLC12A domain-containing protein</fullName>
    </recommendedName>
</protein>
<accession>A0AA35M5G6</accession>
<name>A0AA35M5G6_9HYPO</name>
<organism evidence="7 8">
    <name type="scientific">Clonostachys chloroleuca</name>
    <dbReference type="NCBI Taxonomy" id="1926264"/>
    <lineage>
        <taxon>Eukaryota</taxon>
        <taxon>Fungi</taxon>
        <taxon>Dikarya</taxon>
        <taxon>Ascomycota</taxon>
        <taxon>Pezizomycotina</taxon>
        <taxon>Sordariomycetes</taxon>
        <taxon>Hypocreomycetidae</taxon>
        <taxon>Hypocreales</taxon>
        <taxon>Bionectriaceae</taxon>
        <taxon>Clonostachys</taxon>
    </lineage>
</organism>
<evidence type="ECO:0000313" key="7">
    <source>
        <dbReference type="EMBL" id="CAI6090808.1"/>
    </source>
</evidence>
<dbReference type="PANTHER" id="PTHR43341:SF6">
    <property type="entry name" value="AMINO ACID TRANSPORTER (EUROFUNG)"/>
    <property type="match status" value="1"/>
</dbReference>
<reference evidence="7" key="1">
    <citation type="submission" date="2023-01" db="EMBL/GenBank/DDBJ databases">
        <authorList>
            <person name="Piombo E."/>
        </authorList>
    </citation>
    <scope>NUCLEOTIDE SEQUENCE</scope>
</reference>
<feature type="domain" description="Amino acid permease/ SLC12A" evidence="6">
    <location>
        <begin position="32"/>
        <end position="78"/>
    </location>
</feature>
<feature type="transmembrane region" description="Helical" evidence="5">
    <location>
        <begin position="60"/>
        <end position="79"/>
    </location>
</feature>
<evidence type="ECO:0000256" key="2">
    <source>
        <dbReference type="ARBA" id="ARBA00022692"/>
    </source>
</evidence>
<comment type="caution">
    <text evidence="7">The sequence shown here is derived from an EMBL/GenBank/DDBJ whole genome shotgun (WGS) entry which is preliminary data.</text>
</comment>
<dbReference type="InterPro" id="IPR004841">
    <property type="entry name" value="AA-permease/SLC12A_dom"/>
</dbReference>
<dbReference type="PANTHER" id="PTHR43341">
    <property type="entry name" value="AMINO ACID PERMEASE"/>
    <property type="match status" value="1"/>
</dbReference>
<dbReference type="EMBL" id="CABFNP030001042">
    <property type="protein sequence ID" value="CAI6090808.1"/>
    <property type="molecule type" value="Genomic_DNA"/>
</dbReference>
<dbReference type="InterPro" id="IPR050524">
    <property type="entry name" value="APC_YAT"/>
</dbReference>
<comment type="subcellular location">
    <subcellularLocation>
        <location evidence="1">Membrane</location>
        <topology evidence="1">Multi-pass membrane protein</topology>
    </subcellularLocation>
</comment>
<evidence type="ECO:0000256" key="1">
    <source>
        <dbReference type="ARBA" id="ARBA00004141"/>
    </source>
</evidence>
<keyword evidence="4 5" id="KW-0472">Membrane</keyword>
<evidence type="ECO:0000259" key="6">
    <source>
        <dbReference type="Pfam" id="PF00324"/>
    </source>
</evidence>
<keyword evidence="8" id="KW-1185">Reference proteome</keyword>
<dbReference type="GO" id="GO:0016020">
    <property type="term" value="C:membrane"/>
    <property type="evidence" value="ECO:0007669"/>
    <property type="project" value="UniProtKB-SubCell"/>
</dbReference>
<evidence type="ECO:0000256" key="3">
    <source>
        <dbReference type="ARBA" id="ARBA00022989"/>
    </source>
</evidence>
<gene>
    <name evidence="7" type="ORF">CCHLO57077_00010024</name>
</gene>
<proteinExistence type="predicted"/>
<evidence type="ECO:0000256" key="5">
    <source>
        <dbReference type="SAM" id="Phobius"/>
    </source>
</evidence>
<dbReference type="GO" id="GO:0015171">
    <property type="term" value="F:amino acid transmembrane transporter activity"/>
    <property type="evidence" value="ECO:0007669"/>
    <property type="project" value="TreeGrafter"/>
</dbReference>
<dbReference type="Proteomes" id="UP001160390">
    <property type="component" value="Unassembled WGS sequence"/>
</dbReference>
<dbReference type="Pfam" id="PF00324">
    <property type="entry name" value="AA_permease"/>
    <property type="match status" value="1"/>
</dbReference>
<keyword evidence="2 5" id="KW-0812">Transmembrane</keyword>
<evidence type="ECO:0000313" key="8">
    <source>
        <dbReference type="Proteomes" id="UP001160390"/>
    </source>
</evidence>
<dbReference type="AlphaFoldDB" id="A0AA35M5G6"/>